<evidence type="ECO:0000256" key="4">
    <source>
        <dbReference type="ARBA" id="ARBA00022880"/>
    </source>
</evidence>
<keyword evidence="6" id="KW-0469">Meiosis</keyword>
<comment type="caution">
    <text evidence="10">The sequence shown here is derived from an EMBL/GenBank/DDBJ whole genome shotgun (WGS) entry which is preliminary data.</text>
</comment>
<organism evidence="10 11">
    <name type="scientific">Polychaeton citri CBS 116435</name>
    <dbReference type="NCBI Taxonomy" id="1314669"/>
    <lineage>
        <taxon>Eukaryota</taxon>
        <taxon>Fungi</taxon>
        <taxon>Dikarya</taxon>
        <taxon>Ascomycota</taxon>
        <taxon>Pezizomycotina</taxon>
        <taxon>Dothideomycetes</taxon>
        <taxon>Dothideomycetidae</taxon>
        <taxon>Capnodiales</taxon>
        <taxon>Capnodiaceae</taxon>
        <taxon>Polychaeton</taxon>
    </lineage>
</organism>
<name>A0A9P4UKL6_9PEZI</name>
<reference evidence="10" key="1">
    <citation type="journal article" date="2020" name="Stud. Mycol.">
        <title>101 Dothideomycetes genomes: a test case for predicting lifestyles and emergence of pathogens.</title>
        <authorList>
            <person name="Haridas S."/>
            <person name="Albert R."/>
            <person name="Binder M."/>
            <person name="Bloem J."/>
            <person name="Labutti K."/>
            <person name="Salamov A."/>
            <person name="Andreopoulos B."/>
            <person name="Baker S."/>
            <person name="Barry K."/>
            <person name="Bills G."/>
            <person name="Bluhm B."/>
            <person name="Cannon C."/>
            <person name="Castanera R."/>
            <person name="Culley D."/>
            <person name="Daum C."/>
            <person name="Ezra D."/>
            <person name="Gonzalez J."/>
            <person name="Henrissat B."/>
            <person name="Kuo A."/>
            <person name="Liang C."/>
            <person name="Lipzen A."/>
            <person name="Lutzoni F."/>
            <person name="Magnuson J."/>
            <person name="Mondo S."/>
            <person name="Nolan M."/>
            <person name="Ohm R."/>
            <person name="Pangilinan J."/>
            <person name="Park H.-J."/>
            <person name="Ramirez L."/>
            <person name="Alfaro M."/>
            <person name="Sun H."/>
            <person name="Tritt A."/>
            <person name="Yoshinaga Y."/>
            <person name="Zwiers L.-H."/>
            <person name="Turgeon B."/>
            <person name="Goodwin S."/>
            <person name="Spatafora J."/>
            <person name="Crous P."/>
            <person name="Grigoriev I."/>
        </authorList>
    </citation>
    <scope>NUCLEOTIDE SEQUENCE</scope>
    <source>
        <strain evidence="10">CBS 116435</strain>
    </source>
</reference>
<feature type="compositionally biased region" description="Basic residues" evidence="8">
    <location>
        <begin position="562"/>
        <end position="573"/>
    </location>
</feature>
<gene>
    <name evidence="10" type="ORF">K431DRAFT_279016</name>
</gene>
<feature type="domain" description="Timeless N-terminal" evidence="9">
    <location>
        <begin position="35"/>
        <end position="304"/>
    </location>
</feature>
<dbReference type="GO" id="GO:0051321">
    <property type="term" value="P:meiotic cell cycle"/>
    <property type="evidence" value="ECO:0007669"/>
    <property type="project" value="UniProtKB-KW"/>
</dbReference>
<dbReference type="GO" id="GO:0003677">
    <property type="term" value="F:DNA binding"/>
    <property type="evidence" value="ECO:0007669"/>
    <property type="project" value="TreeGrafter"/>
</dbReference>
<dbReference type="Pfam" id="PF04821">
    <property type="entry name" value="TIMELESS"/>
    <property type="match status" value="1"/>
</dbReference>
<feature type="region of interest" description="Disordered" evidence="8">
    <location>
        <begin position="919"/>
        <end position="1023"/>
    </location>
</feature>
<proteinExistence type="inferred from homology"/>
<dbReference type="GO" id="GO:0000076">
    <property type="term" value="P:DNA replication checkpoint signaling"/>
    <property type="evidence" value="ECO:0007669"/>
    <property type="project" value="TreeGrafter"/>
</dbReference>
<dbReference type="AlphaFoldDB" id="A0A9P4UKL6"/>
<dbReference type="PANTHER" id="PTHR22940">
    <property type="entry name" value="TIMEOUT/TIMELESS-2"/>
    <property type="match status" value="1"/>
</dbReference>
<dbReference type="InterPro" id="IPR044998">
    <property type="entry name" value="Timeless"/>
</dbReference>
<dbReference type="GO" id="GO:0043111">
    <property type="term" value="P:replication fork arrest"/>
    <property type="evidence" value="ECO:0007669"/>
    <property type="project" value="TreeGrafter"/>
</dbReference>
<accession>A0A9P4UKL6</accession>
<evidence type="ECO:0000256" key="5">
    <source>
        <dbReference type="ARBA" id="ARBA00023242"/>
    </source>
</evidence>
<keyword evidence="11" id="KW-1185">Reference proteome</keyword>
<keyword evidence="5" id="KW-0539">Nucleus</keyword>
<evidence type="ECO:0000256" key="3">
    <source>
        <dbReference type="ARBA" id="ARBA00021529"/>
    </source>
</evidence>
<feature type="compositionally biased region" description="Acidic residues" evidence="8">
    <location>
        <begin position="1165"/>
        <end position="1175"/>
    </location>
</feature>
<feature type="compositionally biased region" description="Basic and acidic residues" evidence="8">
    <location>
        <begin position="991"/>
        <end position="1005"/>
    </location>
</feature>
<evidence type="ECO:0000313" key="10">
    <source>
        <dbReference type="EMBL" id="KAF2716401.1"/>
    </source>
</evidence>
<dbReference type="GO" id="GO:0006281">
    <property type="term" value="P:DNA repair"/>
    <property type="evidence" value="ECO:0007669"/>
    <property type="project" value="TreeGrafter"/>
</dbReference>
<evidence type="ECO:0000256" key="2">
    <source>
        <dbReference type="ARBA" id="ARBA00008174"/>
    </source>
</evidence>
<dbReference type="GO" id="GO:0031298">
    <property type="term" value="C:replication fork protection complex"/>
    <property type="evidence" value="ECO:0007669"/>
    <property type="project" value="TreeGrafter"/>
</dbReference>
<evidence type="ECO:0000256" key="8">
    <source>
        <dbReference type="SAM" id="MobiDB-lite"/>
    </source>
</evidence>
<evidence type="ECO:0000256" key="6">
    <source>
        <dbReference type="ARBA" id="ARBA00023254"/>
    </source>
</evidence>
<protein>
    <recommendedName>
        <fullName evidence="3">Topoisomerase 1-associated factor 1</fullName>
    </recommendedName>
</protein>
<feature type="compositionally biased region" description="Basic and acidic residues" evidence="8">
    <location>
        <begin position="1061"/>
        <end position="1081"/>
    </location>
</feature>
<dbReference type="PANTHER" id="PTHR22940:SF4">
    <property type="entry name" value="PROTEIN TIMELESS HOMOLOG"/>
    <property type="match status" value="1"/>
</dbReference>
<feature type="compositionally biased region" description="Acidic residues" evidence="8">
    <location>
        <begin position="1115"/>
        <end position="1129"/>
    </location>
</feature>
<keyword evidence="4" id="KW-0236">DNA replication inhibitor</keyword>
<evidence type="ECO:0000256" key="1">
    <source>
        <dbReference type="ARBA" id="ARBA00004123"/>
    </source>
</evidence>
<feature type="region of interest" description="Disordered" evidence="8">
    <location>
        <begin position="560"/>
        <end position="602"/>
    </location>
</feature>
<comment type="subcellular location">
    <subcellularLocation>
        <location evidence="1">Nucleus</location>
    </subcellularLocation>
</comment>
<evidence type="ECO:0000313" key="11">
    <source>
        <dbReference type="Proteomes" id="UP000799441"/>
    </source>
</evidence>
<feature type="region of interest" description="Disordered" evidence="8">
    <location>
        <begin position="1061"/>
        <end position="1202"/>
    </location>
</feature>
<dbReference type="EMBL" id="MU003877">
    <property type="protein sequence ID" value="KAF2716401.1"/>
    <property type="molecule type" value="Genomic_DNA"/>
</dbReference>
<keyword evidence="7" id="KW-0131">Cell cycle</keyword>
<dbReference type="Proteomes" id="UP000799441">
    <property type="component" value="Unassembled WGS sequence"/>
</dbReference>
<dbReference type="InterPro" id="IPR006906">
    <property type="entry name" value="Timeless_N"/>
</dbReference>
<sequence>MADPFEKSKTVDPEVRAYVYSLVNAVGGSSSLDGRYEVGDDAVHALKDLTRWLRLYDEKTGRYDVKRCIAEANLVKGDLVEVLAQWEEKDQESKAKQRLALGCLELLVPLTWPLEFDDERTTVNNHRHMPYLQLAQAGYKRAILHHDWAQILRTTVRVALPSLAQPRRGRSRRDDGIIRLLLHFFLNIAVIAQPQHLPSQGDENEISRSATIDAFHKQDTFSLFLTIGSSCGDEFVEQDVILLETLFHLVKGIEPHKLFMRKEQISKADNDELKTLLSKEKAMLGGYARNAPSRHNRFGSMIWVQRDNGKMSTVSGQHGIQNERSALQQMDASKKWSRPRYRGRAAQKLQDMDEFGVKVELTDSARRNLREFVQDFLDSSFNPLFSSVRKAIAGEADRLQRRESRNHESMFFYLIAWFLSAERARREAERAEQKQRQPNDNSFAYVAAVLDQETFILLNRCMQRASDENDFQALQSTLQAFTQILLTVQTMSESEDEEDQEIAENILNRIFYEESTHDRIVHVLKGAEKLGLHYLDAVTECVHVFVRMLERYSKQNVDLQVRSKRRSRRKAKKQQQQDSGENAEEDDGNEKNMAMAEDDTREAELTVRERKFDFARFSNKFMSQPCIDTWISYLNFFPDLSSQQLKRAHRYFYRVAFKNELFVYLFRVDILLLFHRMIKGPQGLDAEIEGFQEWEQLVRQIFRKCIKWLERRNSGSTWKEIAVIEMLFSKIPSSIFYLQNGYEKVVERSAPRPPAELEVKPSIEGMQAKVSVAVGVCIEANKADQLGWVKKELRRIVDERESWEQEAEARRGQAQEHQEEHQEALDGIDGESLGRQSAPAAILSPDNHERHLALFKDKHLRLLLDTLGFQRLGLPDDLDASWIAPGELTADHLRQALAAIQQAEVDPPTFEDGKIASDMVRSKTAAQRASSRRTLGPDDGGLNMIVSDDEGDSQIDDAMFPPNLREKRRRPATSDDDNDDEEPKKRRRLKNRAELTDAEREARAAERRKKEKEKNAKIKSSLYVTALDDESDDEADAEFFRLEAERRKNMAGLIRGQLVKEIEDASKKGKRGETVDGERMKNVARGLGIDRDEDESDVVETIRAPRRKKLPFTESDSEASEPEDDDEADPERGTPSTSPALDPQEQPRPLKEVSANVDKSSVNDGDVDDDSEDDLPITKAPPATARRNVRAGFIVDDDSDEK</sequence>
<evidence type="ECO:0000256" key="7">
    <source>
        <dbReference type="ARBA" id="ARBA00023306"/>
    </source>
</evidence>
<evidence type="ECO:0000259" key="9">
    <source>
        <dbReference type="Pfam" id="PF04821"/>
    </source>
</evidence>
<feature type="compositionally biased region" description="Polar residues" evidence="8">
    <location>
        <begin position="924"/>
        <end position="933"/>
    </location>
</feature>
<comment type="similarity">
    <text evidence="2">Belongs to the timeless family.</text>
</comment>
<dbReference type="OrthoDB" id="310853at2759"/>